<dbReference type="AlphaFoldDB" id="A0A371GJX5"/>
<keyword evidence="2" id="KW-1185">Reference proteome</keyword>
<organism evidence="1 2">
    <name type="scientific">Mucuna pruriens</name>
    <name type="common">Velvet bean</name>
    <name type="synonym">Dolichos pruriens</name>
    <dbReference type="NCBI Taxonomy" id="157652"/>
    <lineage>
        <taxon>Eukaryota</taxon>
        <taxon>Viridiplantae</taxon>
        <taxon>Streptophyta</taxon>
        <taxon>Embryophyta</taxon>
        <taxon>Tracheophyta</taxon>
        <taxon>Spermatophyta</taxon>
        <taxon>Magnoliopsida</taxon>
        <taxon>eudicotyledons</taxon>
        <taxon>Gunneridae</taxon>
        <taxon>Pentapetalae</taxon>
        <taxon>rosids</taxon>
        <taxon>fabids</taxon>
        <taxon>Fabales</taxon>
        <taxon>Fabaceae</taxon>
        <taxon>Papilionoideae</taxon>
        <taxon>50 kb inversion clade</taxon>
        <taxon>NPAAA clade</taxon>
        <taxon>indigoferoid/millettioid clade</taxon>
        <taxon>Phaseoleae</taxon>
        <taxon>Mucuna</taxon>
    </lineage>
</organism>
<gene>
    <name evidence="1" type="ORF">CR513_27268</name>
</gene>
<sequence length="254" mass="28516">MAKKLTTSFESFTLLHVPKDQNQCPTLKRGDLNRTIIRETISRPTIETANVCSVKYNASWKNPIIEVHERVCGTHIGGQALRFTDLHKAPLELFHSGVDILRPFPPALRQNTSPSGWKQSQYVKQKFTSVEHPQSNGHCKLVSRSTSLAFYNSSWCGRWCDGTRTIPLAMAPSFGWSAVGCPVTVYGKPLEGFELLNRARLSPLACRMSKRSVTSNLLVWLVVNWDTKIVAKLLKVWMVLGGRLANHYIATPLK</sequence>
<accession>A0A371GJX5</accession>
<protein>
    <submittedName>
        <fullName evidence="1">Uncharacterized protein</fullName>
    </submittedName>
</protein>
<evidence type="ECO:0000313" key="2">
    <source>
        <dbReference type="Proteomes" id="UP000257109"/>
    </source>
</evidence>
<comment type="caution">
    <text evidence="1">The sequence shown here is derived from an EMBL/GenBank/DDBJ whole genome shotgun (WGS) entry which is preliminary data.</text>
</comment>
<proteinExistence type="predicted"/>
<evidence type="ECO:0000313" key="1">
    <source>
        <dbReference type="EMBL" id="RDX90834.1"/>
    </source>
</evidence>
<feature type="non-terminal residue" evidence="1">
    <location>
        <position position="254"/>
    </location>
</feature>
<dbReference type="Proteomes" id="UP000257109">
    <property type="component" value="Unassembled WGS sequence"/>
</dbReference>
<dbReference type="EMBL" id="QJKJ01005274">
    <property type="protein sequence ID" value="RDX90834.1"/>
    <property type="molecule type" value="Genomic_DNA"/>
</dbReference>
<name>A0A371GJX5_MUCPR</name>
<reference evidence="1" key="1">
    <citation type="submission" date="2018-05" db="EMBL/GenBank/DDBJ databases">
        <title>Draft genome of Mucuna pruriens seed.</title>
        <authorList>
            <person name="Nnadi N.E."/>
            <person name="Vos R."/>
            <person name="Hasami M.H."/>
            <person name="Devisetty U.K."/>
            <person name="Aguiy J.C."/>
        </authorList>
    </citation>
    <scope>NUCLEOTIDE SEQUENCE [LARGE SCALE GENOMIC DNA]</scope>
    <source>
        <strain evidence="1">JCA_2017</strain>
    </source>
</reference>
<feature type="non-terminal residue" evidence="1">
    <location>
        <position position="1"/>
    </location>
</feature>